<feature type="transmembrane region" description="Helical" evidence="3">
    <location>
        <begin position="220"/>
        <end position="241"/>
    </location>
</feature>
<keyword evidence="5" id="KW-1185">Reference proteome</keyword>
<keyword evidence="2" id="KW-0808">Transferase</keyword>
<evidence type="ECO:0000313" key="5">
    <source>
        <dbReference type="Proteomes" id="UP001194746"/>
    </source>
</evidence>
<dbReference type="Proteomes" id="UP001194746">
    <property type="component" value="Unassembled WGS sequence"/>
</dbReference>
<evidence type="ECO:0000256" key="1">
    <source>
        <dbReference type="ARBA" id="ARBA00009003"/>
    </source>
</evidence>
<dbReference type="GO" id="GO:0000030">
    <property type="term" value="F:mannosyltransferase activity"/>
    <property type="evidence" value="ECO:0007669"/>
    <property type="project" value="TreeGrafter"/>
</dbReference>
<evidence type="ECO:0000256" key="3">
    <source>
        <dbReference type="SAM" id="Phobius"/>
    </source>
</evidence>
<feature type="transmembrane region" description="Helical" evidence="3">
    <location>
        <begin position="12"/>
        <end position="33"/>
    </location>
</feature>
<protein>
    <recommendedName>
        <fullName evidence="6">Glycosyl transferase</fullName>
    </recommendedName>
</protein>
<dbReference type="GO" id="GO:0051999">
    <property type="term" value="P:mannosyl-inositol phosphorylceramide biosynthetic process"/>
    <property type="evidence" value="ECO:0007669"/>
    <property type="project" value="TreeGrafter"/>
</dbReference>
<organism evidence="4 5">
    <name type="scientific">Aspergillus nanangensis</name>
    <dbReference type="NCBI Taxonomy" id="2582783"/>
    <lineage>
        <taxon>Eukaryota</taxon>
        <taxon>Fungi</taxon>
        <taxon>Dikarya</taxon>
        <taxon>Ascomycota</taxon>
        <taxon>Pezizomycotina</taxon>
        <taxon>Eurotiomycetes</taxon>
        <taxon>Eurotiomycetidae</taxon>
        <taxon>Eurotiales</taxon>
        <taxon>Aspergillaceae</taxon>
        <taxon>Aspergillus</taxon>
        <taxon>Aspergillus subgen. Circumdati</taxon>
    </lineage>
</organism>
<evidence type="ECO:0000256" key="2">
    <source>
        <dbReference type="ARBA" id="ARBA00022679"/>
    </source>
</evidence>
<dbReference type="PANTHER" id="PTHR32385">
    <property type="entry name" value="MANNOSYL PHOSPHORYLINOSITOL CERAMIDE SYNTHASE"/>
    <property type="match status" value="1"/>
</dbReference>
<accession>A0AAD4CV14</accession>
<dbReference type="AlphaFoldDB" id="A0AAD4CV14"/>
<gene>
    <name evidence="4" type="ORF">FE257_000565</name>
</gene>
<sequence>MLLRCRGLSGILLFALVALYLVASVPVQTYLLVRLPWIWRRSSADSLISPDGDRFDITFRAYDDDNNATRTLAVEYPPVVPTILHHIYLGSHAKPYDEWVVAWEDCRQLHRDWEWYFWTDENATQLVRDKFPGFYEMWAQYPYLVQKVDALRYMVLYTYGGVVLDSDLQCKRSMEPLRRFDFVAPAAHPVGFSIGMLMATPQHVFVQELIRNLPRFNRRWFWSPYVTVMFSTGCHFASTIFTMQPNRSTLRILSGTASDPTMHMLNGVIDTPLFHHEGTSSWHGRDAAFIRSLDKPFVYCGLFCGLGLGMGVLASWGIGSWYRGRIVVLESKMGEKSV</sequence>
<comment type="similarity">
    <text evidence="1">Belongs to the glycosyltransferase 32 family.</text>
</comment>
<keyword evidence="3" id="KW-1133">Transmembrane helix</keyword>
<dbReference type="Gene3D" id="3.90.550.20">
    <property type="match status" value="1"/>
</dbReference>
<name>A0AAD4CV14_ASPNN</name>
<dbReference type="InterPro" id="IPR007577">
    <property type="entry name" value="GlycoTrfase_DXD_sugar-bd_CS"/>
</dbReference>
<reference evidence="4" key="2">
    <citation type="submission" date="2020-02" db="EMBL/GenBank/DDBJ databases">
        <authorList>
            <person name="Gilchrist C.L.M."/>
            <person name="Chooi Y.-H."/>
        </authorList>
    </citation>
    <scope>NUCLEOTIDE SEQUENCE</scope>
    <source>
        <strain evidence="4">MST-FP2251</strain>
    </source>
</reference>
<dbReference type="SUPFAM" id="SSF53448">
    <property type="entry name" value="Nucleotide-diphospho-sugar transferases"/>
    <property type="match status" value="1"/>
</dbReference>
<proteinExistence type="inferred from homology"/>
<keyword evidence="3" id="KW-0812">Transmembrane</keyword>
<reference evidence="4" key="1">
    <citation type="journal article" date="2019" name="Beilstein J. Org. Chem.">
        <title>Nanangenines: drimane sesquiterpenoids as the dominant metabolite cohort of a novel Australian fungus, Aspergillus nanangensis.</title>
        <authorList>
            <person name="Lacey H.J."/>
            <person name="Gilchrist C.L.M."/>
            <person name="Crombie A."/>
            <person name="Kalaitzis J.A."/>
            <person name="Vuong D."/>
            <person name="Rutledge P.J."/>
            <person name="Turner P."/>
            <person name="Pitt J.I."/>
            <person name="Lacey E."/>
            <person name="Chooi Y.H."/>
            <person name="Piggott A.M."/>
        </authorList>
    </citation>
    <scope>NUCLEOTIDE SEQUENCE</scope>
    <source>
        <strain evidence="4">MST-FP2251</strain>
    </source>
</reference>
<comment type="caution">
    <text evidence="4">The sequence shown here is derived from an EMBL/GenBank/DDBJ whole genome shotgun (WGS) entry which is preliminary data.</text>
</comment>
<evidence type="ECO:0000313" key="4">
    <source>
        <dbReference type="EMBL" id="KAF9892973.1"/>
    </source>
</evidence>
<dbReference type="GO" id="GO:0016020">
    <property type="term" value="C:membrane"/>
    <property type="evidence" value="ECO:0007669"/>
    <property type="project" value="GOC"/>
</dbReference>
<dbReference type="InterPro" id="IPR051706">
    <property type="entry name" value="Glycosyltransferase_domain"/>
</dbReference>
<dbReference type="Pfam" id="PF04488">
    <property type="entry name" value="Gly_transf_sug"/>
    <property type="match status" value="1"/>
</dbReference>
<dbReference type="PANTHER" id="PTHR32385:SF15">
    <property type="entry name" value="INOSITOL PHOSPHOCERAMIDE MANNOSYLTRANSFERASE 1"/>
    <property type="match status" value="1"/>
</dbReference>
<dbReference type="EMBL" id="VCAU01000010">
    <property type="protein sequence ID" value="KAF9892973.1"/>
    <property type="molecule type" value="Genomic_DNA"/>
</dbReference>
<dbReference type="InterPro" id="IPR029044">
    <property type="entry name" value="Nucleotide-diphossugar_trans"/>
</dbReference>
<keyword evidence="3" id="KW-0472">Membrane</keyword>
<feature type="transmembrane region" description="Helical" evidence="3">
    <location>
        <begin position="297"/>
        <end position="318"/>
    </location>
</feature>
<evidence type="ECO:0008006" key="6">
    <source>
        <dbReference type="Google" id="ProtNLM"/>
    </source>
</evidence>